<dbReference type="InterPro" id="IPR013216">
    <property type="entry name" value="Methyltransf_11"/>
</dbReference>
<evidence type="ECO:0000256" key="1">
    <source>
        <dbReference type="ARBA" id="ARBA00022679"/>
    </source>
</evidence>
<reference evidence="4" key="1">
    <citation type="journal article" date="2019" name="Int. J. Syst. Evol. Microbiol.">
        <title>The Global Catalogue of Microorganisms (GCM) 10K type strain sequencing project: providing services to taxonomists for standard genome sequencing and annotation.</title>
        <authorList>
            <consortium name="The Broad Institute Genomics Platform"/>
            <consortium name="The Broad Institute Genome Sequencing Center for Infectious Disease"/>
            <person name="Wu L."/>
            <person name="Ma J."/>
        </authorList>
    </citation>
    <scope>NUCLEOTIDE SEQUENCE [LARGE SCALE GENOMIC DNA]</scope>
    <source>
        <strain evidence="4">JCM 17342</strain>
    </source>
</reference>
<dbReference type="CDD" id="cd02440">
    <property type="entry name" value="AdoMet_MTases"/>
    <property type="match status" value="1"/>
</dbReference>
<keyword evidence="4" id="KW-1185">Reference proteome</keyword>
<gene>
    <name evidence="3" type="ORF">GCM10022247_49350</name>
</gene>
<dbReference type="InterPro" id="IPR050447">
    <property type="entry name" value="Erg6_SMT_methyltransf"/>
</dbReference>
<dbReference type="InterPro" id="IPR029063">
    <property type="entry name" value="SAM-dependent_MTases_sf"/>
</dbReference>
<dbReference type="SUPFAM" id="SSF53335">
    <property type="entry name" value="S-adenosyl-L-methionine-dependent methyltransferases"/>
    <property type="match status" value="1"/>
</dbReference>
<dbReference type="EMBL" id="BAABAL010000018">
    <property type="protein sequence ID" value="GAA4019739.1"/>
    <property type="molecule type" value="Genomic_DNA"/>
</dbReference>
<proteinExistence type="predicted"/>
<organism evidence="3 4">
    <name type="scientific">Allokutzneria multivorans</name>
    <dbReference type="NCBI Taxonomy" id="1142134"/>
    <lineage>
        <taxon>Bacteria</taxon>
        <taxon>Bacillati</taxon>
        <taxon>Actinomycetota</taxon>
        <taxon>Actinomycetes</taxon>
        <taxon>Pseudonocardiales</taxon>
        <taxon>Pseudonocardiaceae</taxon>
        <taxon>Allokutzneria</taxon>
    </lineage>
</organism>
<evidence type="ECO:0000259" key="2">
    <source>
        <dbReference type="Pfam" id="PF08241"/>
    </source>
</evidence>
<protein>
    <recommendedName>
        <fullName evidence="2">Methyltransferase type 11 domain-containing protein</fullName>
    </recommendedName>
</protein>
<accession>A0ABP7T1L0</accession>
<name>A0ABP7T1L0_9PSEU</name>
<evidence type="ECO:0000313" key="4">
    <source>
        <dbReference type="Proteomes" id="UP001501747"/>
    </source>
</evidence>
<comment type="caution">
    <text evidence="3">The sequence shown here is derived from an EMBL/GenBank/DDBJ whole genome shotgun (WGS) entry which is preliminary data.</text>
</comment>
<dbReference type="Gene3D" id="3.40.50.150">
    <property type="entry name" value="Vaccinia Virus protein VP39"/>
    <property type="match status" value="1"/>
</dbReference>
<dbReference type="RefSeq" id="WP_344879043.1">
    <property type="nucleotide sequence ID" value="NZ_BAABAL010000018.1"/>
</dbReference>
<dbReference type="Pfam" id="PF08241">
    <property type="entry name" value="Methyltransf_11"/>
    <property type="match status" value="1"/>
</dbReference>
<dbReference type="PANTHER" id="PTHR44068:SF1">
    <property type="entry name" value="HYPOTHETICAL LOC100005854"/>
    <property type="match status" value="1"/>
</dbReference>
<sequence>MAANPDRIFDGVLGRITALIMAHGNRAAEAEAVAELDPRPHHRVLVVGFGPGVGLRLLDVHLPEGHIAGVDPSAVMLRSATRRNRRAVAEGRIELHRARADALPFPDDDFDGVITVNTIQFWEPLAASVGEISRVLRPGGRLVAYTHEWAITRVTGKDVRTWARDTAEVCAHAGLDDARHWRARAEKGKSIAFTARKTEQEPP</sequence>
<dbReference type="PANTHER" id="PTHR44068">
    <property type="entry name" value="ZGC:194242"/>
    <property type="match status" value="1"/>
</dbReference>
<evidence type="ECO:0000313" key="3">
    <source>
        <dbReference type="EMBL" id="GAA4019739.1"/>
    </source>
</evidence>
<keyword evidence="1" id="KW-0808">Transferase</keyword>
<feature type="domain" description="Methyltransferase type 11" evidence="2">
    <location>
        <begin position="46"/>
        <end position="143"/>
    </location>
</feature>
<dbReference type="Proteomes" id="UP001501747">
    <property type="component" value="Unassembled WGS sequence"/>
</dbReference>